<dbReference type="Proteomes" id="UP000327000">
    <property type="component" value="Unassembled WGS sequence"/>
</dbReference>
<keyword evidence="2" id="KW-0472">Membrane</keyword>
<evidence type="ECO:0000256" key="2">
    <source>
        <dbReference type="SAM" id="Phobius"/>
    </source>
</evidence>
<dbReference type="Gene3D" id="2.50.20.10">
    <property type="entry name" value="Lipoprotein localisation LolA/LolB/LppX"/>
    <property type="match status" value="1"/>
</dbReference>
<dbReference type="AlphaFoldDB" id="A0A5N5W4G7"/>
<keyword evidence="4" id="KW-1185">Reference proteome</keyword>
<dbReference type="InterPro" id="IPR019207">
    <property type="entry name" value="DUF2092"/>
</dbReference>
<proteinExistence type="predicted"/>
<dbReference type="InterPro" id="IPR052944">
    <property type="entry name" value="Sporulation_related"/>
</dbReference>
<evidence type="ECO:0000256" key="1">
    <source>
        <dbReference type="SAM" id="MobiDB-lite"/>
    </source>
</evidence>
<evidence type="ECO:0000313" key="3">
    <source>
        <dbReference type="EMBL" id="KAB7837179.1"/>
    </source>
</evidence>
<accession>A0A5N5W4G7</accession>
<organism evidence="3 4">
    <name type="scientific">Streptomyces mobaraensis</name>
    <name type="common">Streptoverticillium mobaraense</name>
    <dbReference type="NCBI Taxonomy" id="35621"/>
    <lineage>
        <taxon>Bacteria</taxon>
        <taxon>Bacillati</taxon>
        <taxon>Actinomycetota</taxon>
        <taxon>Actinomycetes</taxon>
        <taxon>Kitasatosporales</taxon>
        <taxon>Streptomycetaceae</taxon>
        <taxon>Streptomyces</taxon>
    </lineage>
</organism>
<dbReference type="SUPFAM" id="SSF89392">
    <property type="entry name" value="Prokaryotic lipoproteins and lipoprotein localization factors"/>
    <property type="match status" value="1"/>
</dbReference>
<feature type="transmembrane region" description="Helical" evidence="2">
    <location>
        <begin position="32"/>
        <end position="53"/>
    </location>
</feature>
<name>A0A5N5W4G7_STRMB</name>
<protein>
    <submittedName>
        <fullName evidence="3">Outer membrane lipoprotein carrier protein LolA</fullName>
    </submittedName>
</protein>
<reference evidence="3 4" key="1">
    <citation type="journal article" date="2019" name="Microb. Cell Fact.">
        <title>Exploring novel herbicidin analogues by transcriptional regulator overexpression and MS/MS molecular networking.</title>
        <authorList>
            <person name="Shi Y."/>
            <person name="Gu R."/>
            <person name="Li Y."/>
            <person name="Wang X."/>
            <person name="Ren W."/>
            <person name="Li X."/>
            <person name="Wang L."/>
            <person name="Xie Y."/>
            <person name="Hong B."/>
        </authorList>
    </citation>
    <scope>NUCLEOTIDE SEQUENCE [LARGE SCALE GENOMIC DNA]</scope>
    <source>
        <strain evidence="3 4">US-43</strain>
    </source>
</reference>
<evidence type="ECO:0000313" key="4">
    <source>
        <dbReference type="Proteomes" id="UP000327000"/>
    </source>
</evidence>
<dbReference type="RefSeq" id="WP_152264838.1">
    <property type="nucleotide sequence ID" value="NZ_VOKX01000097.1"/>
</dbReference>
<feature type="region of interest" description="Disordered" evidence="1">
    <location>
        <begin position="287"/>
        <end position="340"/>
    </location>
</feature>
<keyword evidence="3" id="KW-0449">Lipoprotein</keyword>
<sequence>MARNQPTPGADGHEPAGATGPSGAGRRKAVRYAVPVAVAGVAAATIGIGSALATSGDPDLPKISAQDLLAKVAASDVQRFSGSVRVTTDLGLPSLPSGVSLGGAMGKGGGAGKGDANPAGKLTELASGSHTLRVAADGPDKQRVSIVERAAEYSVVRDGQQVWAYDSGSNTAYHTTAPKDAAGARKERELPRGLADASPQELAKKALAAAQGTTDVAVDGTAKVAGRDAYRLTLTPKQSESTIGSVRIAVDAKNGVPLKFTVTPKGGGKAAVDVAFTKVSFDRPSASTFSFTPPKGAKVTEGRQGKDAGHRADGQGADGHGKGRLPAAPGTDAASAPKTTGTGWATIAELDAGKGPGAMGSGKGVGPRGGAHGKDAEKLLDSFGGKVTGSFGSGRIVSTRLVNVLLTDDGKVYAGAVTKEALLKAAEAHR</sequence>
<feature type="region of interest" description="Disordered" evidence="1">
    <location>
        <begin position="1"/>
        <end position="26"/>
    </location>
</feature>
<dbReference type="PANTHER" id="PTHR37507">
    <property type="entry name" value="SPORULATION PROTEIN YDCC"/>
    <property type="match status" value="1"/>
</dbReference>
<keyword evidence="2" id="KW-1133">Transmembrane helix</keyword>
<keyword evidence="2" id="KW-0812">Transmembrane</keyword>
<dbReference type="PANTHER" id="PTHR37507:SF2">
    <property type="entry name" value="SPORULATION PROTEIN YDCC"/>
    <property type="match status" value="1"/>
</dbReference>
<dbReference type="OrthoDB" id="4822274at2"/>
<comment type="caution">
    <text evidence="3">The sequence shown here is derived from an EMBL/GenBank/DDBJ whole genome shotgun (WGS) entry which is preliminary data.</text>
</comment>
<feature type="compositionally biased region" description="Basic and acidic residues" evidence="1">
    <location>
        <begin position="298"/>
        <end position="313"/>
    </location>
</feature>
<dbReference type="EMBL" id="VOKX01000097">
    <property type="protein sequence ID" value="KAB7837179.1"/>
    <property type="molecule type" value="Genomic_DNA"/>
</dbReference>
<dbReference type="InterPro" id="IPR029046">
    <property type="entry name" value="LolA/LolB/LppX"/>
</dbReference>
<dbReference type="Pfam" id="PF09865">
    <property type="entry name" value="DUF2092"/>
    <property type="match status" value="1"/>
</dbReference>
<gene>
    <name evidence="3" type="ORF">FRZ00_23320</name>
</gene>